<dbReference type="CDD" id="cd00408">
    <property type="entry name" value="DHDPS-like"/>
    <property type="match status" value="1"/>
</dbReference>
<dbReference type="Proteomes" id="UP000648908">
    <property type="component" value="Unassembled WGS sequence"/>
</dbReference>
<comment type="caution">
    <text evidence="6">The sequence shown here is derived from an EMBL/GenBank/DDBJ whole genome shotgun (WGS) entry which is preliminary data.</text>
</comment>
<dbReference type="InterPro" id="IPR002220">
    <property type="entry name" value="DapA-like"/>
</dbReference>
<keyword evidence="2 3" id="KW-0456">Lyase</keyword>
<dbReference type="SMART" id="SM01130">
    <property type="entry name" value="DHDPS"/>
    <property type="match status" value="1"/>
</dbReference>
<dbReference type="Gene3D" id="3.20.20.70">
    <property type="entry name" value="Aldolase class I"/>
    <property type="match status" value="1"/>
</dbReference>
<proteinExistence type="inferred from homology"/>
<accession>A0A8K0Y1U4</accession>
<comment type="similarity">
    <text evidence="1 3">Belongs to the DapA family.</text>
</comment>
<dbReference type="RefSeq" id="WP_202690257.1">
    <property type="nucleotide sequence ID" value="NZ_JAESVN010000016.1"/>
</dbReference>
<dbReference type="Pfam" id="PF00701">
    <property type="entry name" value="DHDPS"/>
    <property type="match status" value="1"/>
</dbReference>
<evidence type="ECO:0000256" key="3">
    <source>
        <dbReference type="PIRNR" id="PIRNR001365"/>
    </source>
</evidence>
<reference evidence="6" key="1">
    <citation type="submission" date="2021-01" db="EMBL/GenBank/DDBJ databases">
        <title>Tabrizicola alba sp. nov. a motile alkaliphilic bacterium isolated from a soda lake.</title>
        <authorList>
            <person name="Szuroczki S."/>
            <person name="Abbaszade G."/>
            <person name="Schumann P."/>
            <person name="Toth E."/>
        </authorList>
    </citation>
    <scope>NUCLEOTIDE SEQUENCE</scope>
    <source>
        <strain evidence="6">DMG-N-6</strain>
    </source>
</reference>
<dbReference type="PANTHER" id="PTHR12128:SF66">
    <property type="entry name" value="4-HYDROXY-2-OXOGLUTARATE ALDOLASE, MITOCHONDRIAL"/>
    <property type="match status" value="1"/>
</dbReference>
<dbReference type="EMBL" id="JAESVN010000016">
    <property type="protein sequence ID" value="MBL4919276.1"/>
    <property type="molecule type" value="Genomic_DNA"/>
</dbReference>
<dbReference type="SUPFAM" id="SSF51569">
    <property type="entry name" value="Aldolase"/>
    <property type="match status" value="1"/>
</dbReference>
<protein>
    <submittedName>
        <fullName evidence="6">Dihydrodipicolinate synthase family protein</fullName>
    </submittedName>
</protein>
<evidence type="ECO:0000313" key="6">
    <source>
        <dbReference type="EMBL" id="MBL4919276.1"/>
    </source>
</evidence>
<evidence type="ECO:0000313" key="7">
    <source>
        <dbReference type="Proteomes" id="UP000648908"/>
    </source>
</evidence>
<evidence type="ECO:0000256" key="5">
    <source>
        <dbReference type="PIRSR" id="PIRSR001365-2"/>
    </source>
</evidence>
<name>A0A8K0Y1U4_9RHOB</name>
<dbReference type="PIRSF" id="PIRSF001365">
    <property type="entry name" value="DHDPS"/>
    <property type="match status" value="1"/>
</dbReference>
<organism evidence="6 7">
    <name type="scientific">Szabonella alba</name>
    <dbReference type="NCBI Taxonomy" id="2804194"/>
    <lineage>
        <taxon>Bacteria</taxon>
        <taxon>Pseudomonadati</taxon>
        <taxon>Pseudomonadota</taxon>
        <taxon>Alphaproteobacteria</taxon>
        <taxon>Rhodobacterales</taxon>
        <taxon>Paracoccaceae</taxon>
        <taxon>Szabonella</taxon>
    </lineage>
</organism>
<evidence type="ECO:0000256" key="4">
    <source>
        <dbReference type="PIRSR" id="PIRSR001365-1"/>
    </source>
</evidence>
<sequence>MTFNHRALEGIVSATPTPLRADGTLDQAMVAMLAEHVVQGGATAIAPNGGTGEYTALTPAQRREMLEATVASVAGRIPVIAGVLSPGIGEALEATRDAVSAGADMIMLVTPYYARPTPQGVVDYYKAVADVTDLPLMLYEIPYRTGIQLDADTVMRLVEEAGVVAMKTCSHDLAYQMRVMAAIGDRATILTGEENVFPAHVAIGAKGGFLASSLLFPKAWQYLYRLCASGQMAEAATFHRRLMPYVTMLYREHNPTALRAALALCDMPHGDCLPPLRPASAETIAMLTTELPAALRLEAEAAQLLEATAINET</sequence>
<feature type="binding site" evidence="5">
    <location>
        <position position="51"/>
    </location>
    <ligand>
        <name>pyruvate</name>
        <dbReference type="ChEBI" id="CHEBI:15361"/>
    </ligand>
</feature>
<evidence type="ECO:0000256" key="1">
    <source>
        <dbReference type="ARBA" id="ARBA00007592"/>
    </source>
</evidence>
<evidence type="ECO:0000256" key="2">
    <source>
        <dbReference type="ARBA" id="ARBA00023239"/>
    </source>
</evidence>
<dbReference type="AlphaFoldDB" id="A0A8K0Y1U4"/>
<feature type="active site" description="Proton donor/acceptor" evidence="4">
    <location>
        <position position="139"/>
    </location>
</feature>
<dbReference type="GO" id="GO:0008840">
    <property type="term" value="F:4-hydroxy-tetrahydrodipicolinate synthase activity"/>
    <property type="evidence" value="ECO:0007669"/>
    <property type="project" value="TreeGrafter"/>
</dbReference>
<dbReference type="PANTHER" id="PTHR12128">
    <property type="entry name" value="DIHYDRODIPICOLINATE SYNTHASE"/>
    <property type="match status" value="1"/>
</dbReference>
<dbReference type="PRINTS" id="PR00146">
    <property type="entry name" value="DHPICSNTHASE"/>
</dbReference>
<feature type="active site" description="Schiff-base intermediate with substrate" evidence="4">
    <location>
        <position position="167"/>
    </location>
</feature>
<keyword evidence="7" id="KW-1185">Reference proteome</keyword>
<dbReference type="InterPro" id="IPR013785">
    <property type="entry name" value="Aldolase_TIM"/>
</dbReference>
<gene>
    <name evidence="6" type="ORF">JL811_18830</name>
</gene>